<feature type="non-terminal residue" evidence="2">
    <location>
        <position position="168"/>
    </location>
</feature>
<name>A0AAD7GW11_9AGAR</name>
<organism evidence="2 3">
    <name type="scientific">Mycena metata</name>
    <dbReference type="NCBI Taxonomy" id="1033252"/>
    <lineage>
        <taxon>Eukaryota</taxon>
        <taxon>Fungi</taxon>
        <taxon>Dikarya</taxon>
        <taxon>Basidiomycota</taxon>
        <taxon>Agaricomycotina</taxon>
        <taxon>Agaricomycetes</taxon>
        <taxon>Agaricomycetidae</taxon>
        <taxon>Agaricales</taxon>
        <taxon>Marasmiineae</taxon>
        <taxon>Mycenaceae</taxon>
        <taxon>Mycena</taxon>
    </lineage>
</organism>
<proteinExistence type="predicted"/>
<protein>
    <submittedName>
        <fullName evidence="2">Uncharacterized protein</fullName>
    </submittedName>
</protein>
<reference evidence="2" key="1">
    <citation type="submission" date="2023-03" db="EMBL/GenBank/DDBJ databases">
        <title>Massive genome expansion in bonnet fungi (Mycena s.s.) driven by repeated elements and novel gene families across ecological guilds.</title>
        <authorList>
            <consortium name="Lawrence Berkeley National Laboratory"/>
            <person name="Harder C.B."/>
            <person name="Miyauchi S."/>
            <person name="Viragh M."/>
            <person name="Kuo A."/>
            <person name="Thoen E."/>
            <person name="Andreopoulos B."/>
            <person name="Lu D."/>
            <person name="Skrede I."/>
            <person name="Drula E."/>
            <person name="Henrissat B."/>
            <person name="Morin E."/>
            <person name="Kohler A."/>
            <person name="Barry K."/>
            <person name="LaButti K."/>
            <person name="Morin E."/>
            <person name="Salamov A."/>
            <person name="Lipzen A."/>
            <person name="Mereny Z."/>
            <person name="Hegedus B."/>
            <person name="Baldrian P."/>
            <person name="Stursova M."/>
            <person name="Weitz H."/>
            <person name="Taylor A."/>
            <person name="Grigoriev I.V."/>
            <person name="Nagy L.G."/>
            <person name="Martin F."/>
            <person name="Kauserud H."/>
        </authorList>
    </citation>
    <scope>NUCLEOTIDE SEQUENCE</scope>
    <source>
        <strain evidence="2">CBHHK182m</strain>
    </source>
</reference>
<evidence type="ECO:0000256" key="1">
    <source>
        <dbReference type="SAM" id="MobiDB-lite"/>
    </source>
</evidence>
<dbReference type="AlphaFoldDB" id="A0AAD7GW11"/>
<evidence type="ECO:0000313" key="3">
    <source>
        <dbReference type="Proteomes" id="UP001215598"/>
    </source>
</evidence>
<dbReference type="Proteomes" id="UP001215598">
    <property type="component" value="Unassembled WGS sequence"/>
</dbReference>
<comment type="caution">
    <text evidence="2">The sequence shown here is derived from an EMBL/GenBank/DDBJ whole genome shotgun (WGS) entry which is preliminary data.</text>
</comment>
<feature type="region of interest" description="Disordered" evidence="1">
    <location>
        <begin position="73"/>
        <end position="118"/>
    </location>
</feature>
<sequence length="168" mass="18278">MEFASHLRTLLRRIVLADNDRLAAPSTPTSFVPLWAPGAPCYKTVHFRCALGLAMQNLLYFAGTHWSRVYRRRAQEKADGTPPNSPPAAAMSLISKPDSPTPNKSTPALPRRDHPAPPRPSQVCNWPLIIALAPFLEGLGCGTVCPLAHALILGIGLYLHPSFKRAAL</sequence>
<dbReference type="EMBL" id="JARKIB010000456">
    <property type="protein sequence ID" value="KAJ7706602.1"/>
    <property type="molecule type" value="Genomic_DNA"/>
</dbReference>
<accession>A0AAD7GW11</accession>
<keyword evidence="3" id="KW-1185">Reference proteome</keyword>
<gene>
    <name evidence="2" type="ORF">B0H16DRAFT_1634889</name>
</gene>
<evidence type="ECO:0000313" key="2">
    <source>
        <dbReference type="EMBL" id="KAJ7706602.1"/>
    </source>
</evidence>